<organism evidence="1 2">
    <name type="scientific">Caerostris extrusa</name>
    <name type="common">Bark spider</name>
    <name type="synonym">Caerostris bankana</name>
    <dbReference type="NCBI Taxonomy" id="172846"/>
    <lineage>
        <taxon>Eukaryota</taxon>
        <taxon>Metazoa</taxon>
        <taxon>Ecdysozoa</taxon>
        <taxon>Arthropoda</taxon>
        <taxon>Chelicerata</taxon>
        <taxon>Arachnida</taxon>
        <taxon>Araneae</taxon>
        <taxon>Araneomorphae</taxon>
        <taxon>Entelegynae</taxon>
        <taxon>Araneoidea</taxon>
        <taxon>Araneidae</taxon>
        <taxon>Caerostris</taxon>
    </lineage>
</organism>
<evidence type="ECO:0000313" key="2">
    <source>
        <dbReference type="Proteomes" id="UP001054945"/>
    </source>
</evidence>
<keyword evidence="2" id="KW-1185">Reference proteome</keyword>
<dbReference type="AlphaFoldDB" id="A0AAV4UH30"/>
<protein>
    <submittedName>
        <fullName evidence="1">Uncharacterized protein</fullName>
    </submittedName>
</protein>
<gene>
    <name evidence="1" type="ORF">CEXT_139711</name>
</gene>
<reference evidence="1 2" key="1">
    <citation type="submission" date="2021-06" db="EMBL/GenBank/DDBJ databases">
        <title>Caerostris extrusa draft genome.</title>
        <authorList>
            <person name="Kono N."/>
            <person name="Arakawa K."/>
        </authorList>
    </citation>
    <scope>NUCLEOTIDE SEQUENCE [LARGE SCALE GENOMIC DNA]</scope>
</reference>
<proteinExistence type="predicted"/>
<name>A0AAV4UH30_CAEEX</name>
<accession>A0AAV4UH30</accession>
<sequence>MPAINPKSDVIFISIHINIYNERAAERRGEVKFAAEGDTQPWTGADPLYAKSFACADMSCVGRWMSPPNFLVAFLGKV</sequence>
<comment type="caution">
    <text evidence="1">The sequence shown here is derived from an EMBL/GenBank/DDBJ whole genome shotgun (WGS) entry which is preliminary data.</text>
</comment>
<dbReference type="Proteomes" id="UP001054945">
    <property type="component" value="Unassembled WGS sequence"/>
</dbReference>
<evidence type="ECO:0000313" key="1">
    <source>
        <dbReference type="EMBL" id="GIY57020.1"/>
    </source>
</evidence>
<dbReference type="EMBL" id="BPLR01012850">
    <property type="protein sequence ID" value="GIY57020.1"/>
    <property type="molecule type" value="Genomic_DNA"/>
</dbReference>